<keyword evidence="3" id="KW-1185">Reference proteome</keyword>
<dbReference type="Proteomes" id="UP000321080">
    <property type="component" value="Unassembled WGS sequence"/>
</dbReference>
<dbReference type="AlphaFoldDB" id="A0A5C7GEW7"/>
<feature type="transmembrane region" description="Helical" evidence="1">
    <location>
        <begin position="29"/>
        <end position="48"/>
    </location>
</feature>
<proteinExistence type="predicted"/>
<evidence type="ECO:0000256" key="1">
    <source>
        <dbReference type="SAM" id="Phobius"/>
    </source>
</evidence>
<dbReference type="RefSeq" id="WP_147769840.1">
    <property type="nucleotide sequence ID" value="NZ_VRKQ01000020.1"/>
</dbReference>
<evidence type="ECO:0000313" key="3">
    <source>
        <dbReference type="Proteomes" id="UP000321080"/>
    </source>
</evidence>
<accession>A0A5C7GEW7</accession>
<organism evidence="2 3">
    <name type="scientific">Seonamhaeicola maritimus</name>
    <dbReference type="NCBI Taxonomy" id="2591822"/>
    <lineage>
        <taxon>Bacteria</taxon>
        <taxon>Pseudomonadati</taxon>
        <taxon>Bacteroidota</taxon>
        <taxon>Flavobacteriia</taxon>
        <taxon>Flavobacteriales</taxon>
        <taxon>Flavobacteriaceae</taxon>
    </lineage>
</organism>
<evidence type="ECO:0000313" key="2">
    <source>
        <dbReference type="EMBL" id="TXG34842.1"/>
    </source>
</evidence>
<comment type="caution">
    <text evidence="2">The sequence shown here is derived from an EMBL/GenBank/DDBJ whole genome shotgun (WGS) entry which is preliminary data.</text>
</comment>
<dbReference type="EMBL" id="VRKQ01000020">
    <property type="protein sequence ID" value="TXG34842.1"/>
    <property type="molecule type" value="Genomic_DNA"/>
</dbReference>
<name>A0A5C7GEW7_9FLAO</name>
<keyword evidence="1" id="KW-0472">Membrane</keyword>
<sequence>MKFKRANRFGIIFKKSNLDYRVKAGALQLTMYIVVVIALMLSGFILFIQTHKRFEIQTQFVKETIINSERGIDYALINHLRTNDTITVNLSDQDFKTLKVHKDYWGLFEKVISVSKIKSNTFRKIALVGASQPKQDRTALYVKDDNKPLVVVGQTHIQGVSYLPKQGIRTGNISGHSYYGNQLFYGKERSSKPNLPEISKELRNNLKQLENIVKSMHSEQFVDLSSNRKHQNSFYNPLQVIYSTQDILLSGVSLTGHILVQSETKIIVDASASLMDVILLAPEIEIKSHCKGMFQALAKKQLMVGEHCELSYPSALYINDETSNTSKSNVKVTPFISVGKGSTIKGVVAYIGNTKNYKPQIFIDSDVNVIGEIYCDKNLELLGTVKGSVFTSNFIANQSGSAYQNHIYNAVINVDDLPLEFVGLLFQNTKKGVAKWLY</sequence>
<gene>
    <name evidence="2" type="ORF">FUA22_17220</name>
</gene>
<keyword evidence="1" id="KW-1133">Transmembrane helix</keyword>
<reference evidence="2 3" key="1">
    <citation type="submission" date="2019-08" db="EMBL/GenBank/DDBJ databases">
        <title>Seonamhaeicola sediminis sp. nov., isolated from marine sediment.</title>
        <authorList>
            <person name="Cao W.R."/>
        </authorList>
    </citation>
    <scope>NUCLEOTIDE SEQUENCE [LARGE SCALE GENOMIC DNA]</scope>
    <source>
        <strain evidence="2 3">1505</strain>
    </source>
</reference>
<protein>
    <submittedName>
        <fullName evidence="2">Uncharacterized protein</fullName>
    </submittedName>
</protein>
<dbReference type="OrthoDB" id="1004942at2"/>
<keyword evidence="1" id="KW-0812">Transmembrane</keyword>